<dbReference type="NCBIfam" id="NF041131">
    <property type="entry name" value="RicT_YaaT_fam"/>
    <property type="match status" value="1"/>
</dbReference>
<evidence type="ECO:0000259" key="1">
    <source>
        <dbReference type="PROSITE" id="PS51411"/>
    </source>
</evidence>
<dbReference type="PATRIC" id="fig|755172.3.peg.338"/>
<dbReference type="Proteomes" id="UP000070442">
    <property type="component" value="Unassembled WGS sequence"/>
</dbReference>
<dbReference type="AlphaFoldDB" id="A0A134AK50"/>
<protein>
    <submittedName>
        <fullName evidence="2">PSP1 protein</fullName>
    </submittedName>
</protein>
<proteinExistence type="predicted"/>
<dbReference type="RefSeq" id="WP_068366778.1">
    <property type="nucleotide sequence ID" value="NZ_KQ960160.1"/>
</dbReference>
<dbReference type="STRING" id="755172.HMPREF1863_00351"/>
<dbReference type="OrthoDB" id="9779344at2"/>
<dbReference type="PROSITE" id="PS51411">
    <property type="entry name" value="PSP1_C"/>
    <property type="match status" value="1"/>
</dbReference>
<evidence type="ECO:0000313" key="3">
    <source>
        <dbReference type="Proteomes" id="UP000070442"/>
    </source>
</evidence>
<accession>A0A134AK50</accession>
<gene>
    <name evidence="2" type="ORF">HMPREF1863_00351</name>
</gene>
<dbReference type="EMBL" id="LSDG01000008">
    <property type="protein sequence ID" value="KXB68034.1"/>
    <property type="molecule type" value="Genomic_DNA"/>
</dbReference>
<dbReference type="PANTHER" id="PTHR43830">
    <property type="entry name" value="PROTEIN PSP1"/>
    <property type="match status" value="1"/>
</dbReference>
<feature type="domain" description="PSP1 C-terminal" evidence="1">
    <location>
        <begin position="65"/>
        <end position="150"/>
    </location>
</feature>
<evidence type="ECO:0000313" key="2">
    <source>
        <dbReference type="EMBL" id="KXB68034.1"/>
    </source>
</evidence>
<organism evidence="2 3">
    <name type="scientific">Aedoeadaptatus coxii</name>
    <dbReference type="NCBI Taxonomy" id="755172"/>
    <lineage>
        <taxon>Bacteria</taxon>
        <taxon>Bacillati</taxon>
        <taxon>Bacillota</taxon>
        <taxon>Tissierellia</taxon>
        <taxon>Tissierellales</taxon>
        <taxon>Peptoniphilaceae</taxon>
        <taxon>Aedoeadaptatus</taxon>
    </lineage>
</organism>
<comment type="caution">
    <text evidence="2">The sequence shown here is derived from an EMBL/GenBank/DDBJ whole genome shotgun (WGS) entry which is preliminary data.</text>
</comment>
<reference evidence="3" key="1">
    <citation type="submission" date="2016-01" db="EMBL/GenBank/DDBJ databases">
        <authorList>
            <person name="Mitreva M."/>
            <person name="Pepin K.H."/>
            <person name="Mihindukulasuriya K.A."/>
            <person name="Fulton R."/>
            <person name="Fronick C."/>
            <person name="O'Laughlin M."/>
            <person name="Miner T."/>
            <person name="Herter B."/>
            <person name="Rosa B.A."/>
            <person name="Cordes M."/>
            <person name="Tomlinson C."/>
            <person name="Wollam A."/>
            <person name="Palsikar V.B."/>
            <person name="Mardis E.R."/>
            <person name="Wilson R.K."/>
        </authorList>
    </citation>
    <scope>NUCLEOTIDE SEQUENCE [LARGE SCALE GENOMIC DNA]</scope>
    <source>
        <strain evidence="3">DNF00729</strain>
    </source>
</reference>
<name>A0A134AK50_9FIRM</name>
<dbReference type="InterPro" id="IPR047767">
    <property type="entry name" value="PSP1-like"/>
</dbReference>
<sequence>MTDTKREVIGVRFKRRGKVYYFDPGEWRPEIDQAVIIETSRGTEYGFTATKCQEVVEEEIVGELKPVVRIATQEDEDRFITNRNLARQALLVCEEKVKEHGLDMRLTSAEYTFDNSKLLFYFTADDRVDFRRLVRDLASVFKTRIELRQIGVRDEAKIVGGLGPCGRECCCASFLTDFHPVSINMAKDQGLSLNPESISGICGRLLCCLRYEQEGYAENLKKLPRIGNRVYTPAGKGVVVSRSTLKAMVKVKIEGEDGIEFHVFSTDELGRGHCEKGGCGHECHSESTRT</sequence>
<keyword evidence="3" id="KW-1185">Reference proteome</keyword>
<dbReference type="InterPro" id="IPR007557">
    <property type="entry name" value="PSP1_C"/>
</dbReference>
<dbReference type="Pfam" id="PF04468">
    <property type="entry name" value="PSP1"/>
    <property type="match status" value="1"/>
</dbReference>
<dbReference type="PANTHER" id="PTHR43830:SF3">
    <property type="entry name" value="PROTEIN PSP1"/>
    <property type="match status" value="1"/>
</dbReference>
<dbReference type="GO" id="GO:0005737">
    <property type="term" value="C:cytoplasm"/>
    <property type="evidence" value="ECO:0007669"/>
    <property type="project" value="TreeGrafter"/>
</dbReference>